<organism evidence="2 3">
    <name type="scientific">Microbaculum marinisediminis</name>
    <dbReference type="NCBI Taxonomy" id="2931392"/>
    <lineage>
        <taxon>Bacteria</taxon>
        <taxon>Pseudomonadati</taxon>
        <taxon>Pseudomonadota</taxon>
        <taxon>Alphaproteobacteria</taxon>
        <taxon>Hyphomicrobiales</taxon>
        <taxon>Tepidamorphaceae</taxon>
        <taxon>Microbaculum</taxon>
    </lineage>
</organism>
<keyword evidence="3" id="KW-1185">Reference proteome</keyword>
<dbReference type="RefSeq" id="WP_261617266.1">
    <property type="nucleotide sequence ID" value="NZ_JALIDZ010000008.1"/>
</dbReference>
<dbReference type="InterPro" id="IPR023606">
    <property type="entry name" value="CoA-Trfase_III_dom_1_sf"/>
</dbReference>
<name>A0AAW5R578_9HYPH</name>
<dbReference type="EMBL" id="JALIDZ010000008">
    <property type="protein sequence ID" value="MCT8973685.1"/>
    <property type="molecule type" value="Genomic_DNA"/>
</dbReference>
<evidence type="ECO:0000313" key="3">
    <source>
        <dbReference type="Proteomes" id="UP001320898"/>
    </source>
</evidence>
<dbReference type="InterPro" id="IPR044855">
    <property type="entry name" value="CoA-Trfase_III_dom3_sf"/>
</dbReference>
<dbReference type="AlphaFoldDB" id="A0AAW5R578"/>
<dbReference type="Gene3D" id="3.30.1540.10">
    <property type="entry name" value="formyl-coa transferase, domain 3"/>
    <property type="match status" value="1"/>
</dbReference>
<dbReference type="SUPFAM" id="SSF89796">
    <property type="entry name" value="CoA-transferase family III (CaiB/BaiF)"/>
    <property type="match status" value="1"/>
</dbReference>
<gene>
    <name evidence="2" type="ORF">MUB46_17615</name>
</gene>
<dbReference type="InterPro" id="IPR003673">
    <property type="entry name" value="CoA-Trfase_fam_III"/>
</dbReference>
<dbReference type="Gene3D" id="3.40.50.10540">
    <property type="entry name" value="Crotonobetainyl-coa:carnitine coa-transferase, domain 1"/>
    <property type="match status" value="1"/>
</dbReference>
<reference evidence="2 3" key="1">
    <citation type="submission" date="2022-04" db="EMBL/GenBank/DDBJ databases">
        <authorList>
            <person name="Ye Y.-Q."/>
            <person name="Du Z.-J."/>
        </authorList>
    </citation>
    <scope>NUCLEOTIDE SEQUENCE [LARGE SCALE GENOMIC DNA]</scope>
    <source>
        <strain evidence="2 3">A6E488</strain>
    </source>
</reference>
<protein>
    <submittedName>
        <fullName evidence="2">CoA transferase</fullName>
    </submittedName>
</protein>
<accession>A0AAW5R578</accession>
<comment type="caution">
    <text evidence="2">The sequence shown here is derived from an EMBL/GenBank/DDBJ whole genome shotgun (WGS) entry which is preliminary data.</text>
</comment>
<proteinExistence type="predicted"/>
<sequence length="427" mass="44814">MDTTSRRGYLNGYRVVDLTDFRGLLTGRLLADLGAEVVAVEPPGGAAARTAPPLLGGTGVSRLWAALSHNKKSVTCDIHSADGRALLLRLCAAADFLLVSGTRREVDALGLDADTLRSLNDRLIHVTMTPFGRTGPKAGYADSDLVIWAASGALERNRVDGRVPVRIGTSYQAYFHGASDAVVGALLALAERARSGRGQGVDISFQESLVAANQGQGLYPLVNDVAAGPQDGVTIFPTVWKTSDGYVQFTLTSGPATGHFSNNFMAWVAESGLLPDHLAAVDWRDLPQTSGSGLSASGATKDKYAEKGMGDAERAQIEAIIARFFSTRGTDEILTTARDRRLLLAPILSVADIMDNDHHDARGTWFPTGDADASGPCLPGPFARIRPEAFVNHGGSGAAGAANGDVYGGWLGMTGADVALLQTNGVI</sequence>
<evidence type="ECO:0000256" key="1">
    <source>
        <dbReference type="ARBA" id="ARBA00022679"/>
    </source>
</evidence>
<dbReference type="PANTHER" id="PTHR48228:SF6">
    <property type="entry name" value="L-CARNITINE COA-TRANSFERASE"/>
    <property type="match status" value="1"/>
</dbReference>
<dbReference type="Proteomes" id="UP001320898">
    <property type="component" value="Unassembled WGS sequence"/>
</dbReference>
<dbReference type="GO" id="GO:0016740">
    <property type="term" value="F:transferase activity"/>
    <property type="evidence" value="ECO:0007669"/>
    <property type="project" value="UniProtKB-KW"/>
</dbReference>
<evidence type="ECO:0000313" key="2">
    <source>
        <dbReference type="EMBL" id="MCT8973685.1"/>
    </source>
</evidence>
<keyword evidence="1 2" id="KW-0808">Transferase</keyword>
<dbReference type="PANTHER" id="PTHR48228">
    <property type="entry name" value="SUCCINYL-COA--D-CITRAMALATE COA-TRANSFERASE"/>
    <property type="match status" value="1"/>
</dbReference>
<dbReference type="Pfam" id="PF02515">
    <property type="entry name" value="CoA_transf_3"/>
    <property type="match status" value="2"/>
</dbReference>
<dbReference type="InterPro" id="IPR050509">
    <property type="entry name" value="CoA-transferase_III"/>
</dbReference>